<feature type="compositionally biased region" description="Acidic residues" evidence="3">
    <location>
        <begin position="202"/>
        <end position="211"/>
    </location>
</feature>
<proteinExistence type="predicted"/>
<dbReference type="GO" id="GO:0045493">
    <property type="term" value="P:xylan catabolic process"/>
    <property type="evidence" value="ECO:0007669"/>
    <property type="project" value="InterPro"/>
</dbReference>
<evidence type="ECO:0000313" key="5">
    <source>
        <dbReference type="EMBL" id="KAJ8422434.1"/>
    </source>
</evidence>
<dbReference type="SUPFAM" id="SSF52279">
    <property type="entry name" value="Beta-D-glucan exohydrolase, C-terminal domain"/>
    <property type="match status" value="1"/>
</dbReference>
<feature type="region of interest" description="Disordered" evidence="3">
    <location>
        <begin position="180"/>
        <end position="218"/>
    </location>
</feature>
<evidence type="ECO:0000259" key="4">
    <source>
        <dbReference type="Pfam" id="PF01915"/>
    </source>
</evidence>
<dbReference type="OrthoDB" id="47059at2759"/>
<dbReference type="GO" id="GO:0031222">
    <property type="term" value="P:arabinan catabolic process"/>
    <property type="evidence" value="ECO:0007669"/>
    <property type="project" value="TreeGrafter"/>
</dbReference>
<evidence type="ECO:0000313" key="6">
    <source>
        <dbReference type="Proteomes" id="UP001153076"/>
    </source>
</evidence>
<dbReference type="InterPro" id="IPR002772">
    <property type="entry name" value="Glyco_hydro_3_C"/>
</dbReference>
<reference evidence="5" key="1">
    <citation type="submission" date="2022-04" db="EMBL/GenBank/DDBJ databases">
        <title>Carnegiea gigantea Genome sequencing and assembly v2.</title>
        <authorList>
            <person name="Copetti D."/>
            <person name="Sanderson M.J."/>
            <person name="Burquez A."/>
            <person name="Wojciechowski M.F."/>
        </authorList>
    </citation>
    <scope>NUCLEOTIDE SEQUENCE</scope>
    <source>
        <strain evidence="5">SGP5-SGP5p</strain>
        <tissue evidence="5">Aerial part</tissue>
    </source>
</reference>
<protein>
    <recommendedName>
        <fullName evidence="4">Glycoside hydrolase family 3 C-terminal domain-containing protein</fullName>
    </recommendedName>
</protein>
<dbReference type="GO" id="GO:0009044">
    <property type="term" value="F:xylan 1,4-beta-xylosidase activity"/>
    <property type="evidence" value="ECO:0007669"/>
    <property type="project" value="InterPro"/>
</dbReference>
<dbReference type="Proteomes" id="UP001153076">
    <property type="component" value="Unassembled WGS sequence"/>
</dbReference>
<keyword evidence="2" id="KW-0326">Glycosidase</keyword>
<dbReference type="PANTHER" id="PTHR42721:SF1">
    <property type="entry name" value="BETA-D-XYLOSIDASE 6-RELATED"/>
    <property type="match status" value="1"/>
</dbReference>
<dbReference type="Pfam" id="PF01915">
    <property type="entry name" value="Glyco_hydro_3_C"/>
    <property type="match status" value="1"/>
</dbReference>
<name>A0A9Q1JH59_9CARY</name>
<dbReference type="GO" id="GO:0046556">
    <property type="term" value="F:alpha-L-arabinofuranosidase activity"/>
    <property type="evidence" value="ECO:0007669"/>
    <property type="project" value="TreeGrafter"/>
</dbReference>
<keyword evidence="1" id="KW-0378">Hydrolase</keyword>
<dbReference type="InterPro" id="IPR044993">
    <property type="entry name" value="BXL"/>
</dbReference>
<dbReference type="EMBL" id="JAKOGI010002255">
    <property type="protein sequence ID" value="KAJ8422434.1"/>
    <property type="molecule type" value="Genomic_DNA"/>
</dbReference>
<evidence type="ECO:0000256" key="3">
    <source>
        <dbReference type="SAM" id="MobiDB-lite"/>
    </source>
</evidence>
<dbReference type="AlphaFoldDB" id="A0A9Q1JH59"/>
<comment type="caution">
    <text evidence="5">The sequence shown here is derived from an EMBL/GenBank/DDBJ whole genome shotgun (WGS) entry which is preliminary data.</text>
</comment>
<dbReference type="InterPro" id="IPR036881">
    <property type="entry name" value="Glyco_hydro_3_C_sf"/>
</dbReference>
<evidence type="ECO:0000256" key="2">
    <source>
        <dbReference type="ARBA" id="ARBA00023295"/>
    </source>
</evidence>
<dbReference type="Gene3D" id="3.40.50.1700">
    <property type="entry name" value="Glycoside hydrolase family 3 C-terminal domain"/>
    <property type="match status" value="1"/>
</dbReference>
<gene>
    <name evidence="5" type="ORF">Cgig2_018901</name>
</gene>
<sequence length="218" mass="23666">MKNLEVACDRPLEVIDAFLHHIWKTMDVKKVVLARNKDKSRVPTINDPSVSVIGCEEVKPLTCQKSSFTKIVPIDSAIKRQIKGNVITCPTINDPCVAVNGCEEAKPFTCQKSSYTKIVPIDSTMRPLILVLTGGGPVDVSFAKGDPKIASILWAGYPGKGGGKSLAQVIFGDYNTDYPNPTSDPIGVDEGVELLPVKRNEEDETREEVDEVGQGQPS</sequence>
<dbReference type="PANTHER" id="PTHR42721">
    <property type="entry name" value="SUGAR HYDROLASE-RELATED"/>
    <property type="match status" value="1"/>
</dbReference>
<organism evidence="5 6">
    <name type="scientific">Carnegiea gigantea</name>
    <dbReference type="NCBI Taxonomy" id="171969"/>
    <lineage>
        <taxon>Eukaryota</taxon>
        <taxon>Viridiplantae</taxon>
        <taxon>Streptophyta</taxon>
        <taxon>Embryophyta</taxon>
        <taxon>Tracheophyta</taxon>
        <taxon>Spermatophyta</taxon>
        <taxon>Magnoliopsida</taxon>
        <taxon>eudicotyledons</taxon>
        <taxon>Gunneridae</taxon>
        <taxon>Pentapetalae</taxon>
        <taxon>Caryophyllales</taxon>
        <taxon>Cactineae</taxon>
        <taxon>Cactaceae</taxon>
        <taxon>Cactoideae</taxon>
        <taxon>Echinocereeae</taxon>
        <taxon>Carnegiea</taxon>
    </lineage>
</organism>
<feature type="domain" description="Glycoside hydrolase family 3 C-terminal" evidence="4">
    <location>
        <begin position="111"/>
        <end position="176"/>
    </location>
</feature>
<accession>A0A9Q1JH59</accession>
<keyword evidence="6" id="KW-1185">Reference proteome</keyword>
<evidence type="ECO:0000256" key="1">
    <source>
        <dbReference type="ARBA" id="ARBA00022801"/>
    </source>
</evidence>